<dbReference type="Proteomes" id="UP000255098">
    <property type="component" value="Unassembled WGS sequence"/>
</dbReference>
<dbReference type="CDD" id="cd00077">
    <property type="entry name" value="HDc"/>
    <property type="match status" value="1"/>
</dbReference>
<keyword evidence="3" id="KW-0677">Repeat</keyword>
<evidence type="ECO:0000313" key="11">
    <source>
        <dbReference type="EMBL" id="SUB24842.1"/>
    </source>
</evidence>
<dbReference type="EMBL" id="UGSP01000001">
    <property type="protein sequence ID" value="SUB24842.1"/>
    <property type="molecule type" value="Genomic_DNA"/>
</dbReference>
<dbReference type="CDD" id="cd04899">
    <property type="entry name" value="ACT_ACR-UUR-like_2"/>
    <property type="match status" value="1"/>
</dbReference>
<dbReference type="GO" id="GO:0008081">
    <property type="term" value="F:phosphoric diester hydrolase activity"/>
    <property type="evidence" value="ECO:0007669"/>
    <property type="project" value="UniProtKB-UniRule"/>
</dbReference>
<evidence type="ECO:0000256" key="4">
    <source>
        <dbReference type="ARBA" id="ARBA00022801"/>
    </source>
</evidence>
<comment type="catalytic activity">
    <reaction evidence="8">
        <text>[protein-PII]-uridylyl-L-tyrosine + H2O = [protein-PII]-L-tyrosine + UMP + H(+)</text>
        <dbReference type="Rhea" id="RHEA:48600"/>
        <dbReference type="Rhea" id="RHEA-COMP:12147"/>
        <dbReference type="Rhea" id="RHEA-COMP:12148"/>
        <dbReference type="ChEBI" id="CHEBI:15377"/>
        <dbReference type="ChEBI" id="CHEBI:15378"/>
        <dbReference type="ChEBI" id="CHEBI:46858"/>
        <dbReference type="ChEBI" id="CHEBI:57865"/>
        <dbReference type="ChEBI" id="CHEBI:90602"/>
    </reaction>
</comment>
<dbReference type="GO" id="GO:0008893">
    <property type="term" value="F:guanosine-3',5'-bis(diphosphate) 3'-diphosphatase activity"/>
    <property type="evidence" value="ECO:0007669"/>
    <property type="project" value="UniProtKB-EC"/>
</dbReference>
<sequence length="866" mass="100377">MFTYSPTIPLSIQFVKQQKDQLKNLELAEFQQSSVYQLLENRTKFYDDLLQHLWTHFRLDQHQDLSLIAVGGYGRGEMFPLSDLDFLILTKSQPSEEIQQQIREFVQFLWDCGFEVGHSVRTLTECEQAGREDISIATNLLESRYLCGNEQLFEKLTALLMQPDFWRLADFYQAKIAEKNARYQRYNNTSYNLEPDIKYSPGGLRDLHLLYWLALRHTGAKNLQDILQTGFIYPEEYDLLQEKQQFLFKVRFALHLILTRYDNRLLFDRQVKVSELLGYQGEGNQAVEKMMKAFFQALQTIATLTHILTKHYREHFIDKPSQQTCFPLDRHFYLANNAICLTQKDCFQQQPDSMLDLFFYLTQYPTAEIHSSTLRQLIRTIETFHGYLSENVQGRAKFLRLFEQPHCVQRAFLPMHQYGVLRIYLPQWQHIEGLMQFDLFHSYTVDEHSLRVMQKLESFTQPESQTAHPICYAIFARLSQRTLLYLAGLFHDIAKGRGGDHAELGAQDMADFARLHGFSSQESELMQWLVAQHLLMSVTAQRRDIDDPNIVLAFAEEVKTQQRLDLLTCLTVADICATNETLWNSWKRSLLTRLYQSTTAQFNLGMASLLDNQDKIVQHKNQALALLQKAQPELVQDAIEQLWQTFPPDYFLRNNPQQISWHTGLIAESRKQSAGQNVVKISNRFSSGGTEVFIHCEDQANLFHKVVSTIGAKCFSIHDAQILTAEDGKVFDSFIVTELDGSLAKFDRRRELEHALQKALSTNKIAKVSTMKNHLLKPFRVKTEVRFLHLAKTTHTEIELFALDKAGLLAEISQIFTALQLNIQNAKITTIGEKAEDFFILTNRDGKALSEQERQHLSEELIKNLK</sequence>
<dbReference type="AlphaFoldDB" id="A0A379ATX4"/>
<dbReference type="InterPro" id="IPR010043">
    <property type="entry name" value="UTase/UR"/>
</dbReference>
<feature type="domain" description="ACT" evidence="9">
    <location>
        <begin position="797"/>
        <end position="866"/>
    </location>
</feature>
<dbReference type="RefSeq" id="WP_115249966.1">
    <property type="nucleotide sequence ID" value="NZ_UGSP01000001.1"/>
</dbReference>
<keyword evidence="2 8" id="KW-0548">Nucleotidyltransferase</keyword>
<dbReference type="SUPFAM" id="SSF81593">
    <property type="entry name" value="Nucleotidyltransferase substrate binding subunit/domain"/>
    <property type="match status" value="1"/>
</dbReference>
<dbReference type="Pfam" id="PF01842">
    <property type="entry name" value="ACT"/>
    <property type="match status" value="1"/>
</dbReference>
<accession>A0A379ATX4</accession>
<dbReference type="SUPFAM" id="SSF81301">
    <property type="entry name" value="Nucleotidyltransferase"/>
    <property type="match status" value="1"/>
</dbReference>
<comment type="activity regulation">
    <text evidence="8">Uridylyltransferase (UTase) activity is inhibited by glutamine, while glutamine activates uridylyl-removing (UR) activity.</text>
</comment>
<dbReference type="Gene3D" id="1.10.3090.10">
    <property type="entry name" value="cca-adding enzyme, domain 2"/>
    <property type="match status" value="1"/>
</dbReference>
<dbReference type="Pfam" id="PF01909">
    <property type="entry name" value="NTP_transf_2"/>
    <property type="match status" value="1"/>
</dbReference>
<feature type="domain" description="HD" evidence="10">
    <location>
        <begin position="445"/>
        <end position="567"/>
    </location>
</feature>
<dbReference type="CDD" id="cd05401">
    <property type="entry name" value="NT_GlnE_GlnD_like"/>
    <property type="match status" value="1"/>
</dbReference>
<dbReference type="EC" id="2.7.7.59" evidence="8"/>
<proteinExistence type="inferred from homology"/>
<dbReference type="EC" id="3.1.4.-" evidence="8"/>
<keyword evidence="5 8" id="KW-0460">Magnesium</keyword>
<protein>
    <recommendedName>
        <fullName evidence="8">Bifunctional uridylyltransferase/uridylyl-removing enzyme</fullName>
        <shortName evidence="8">UTase/UR</shortName>
    </recommendedName>
    <alternativeName>
        <fullName evidence="8">Bifunctional [protein-PII] modification enzyme</fullName>
    </alternativeName>
    <alternativeName>
        <fullName evidence="8">Bifunctional nitrogen sensor protein</fullName>
    </alternativeName>
    <domain>
        <recommendedName>
            <fullName evidence="8">[Protein-PII] uridylyltransferase</fullName>
            <shortName evidence="8">PII uridylyltransferase</shortName>
            <shortName evidence="8">UTase</shortName>
            <ecNumber evidence="8">2.7.7.59</ecNumber>
        </recommendedName>
    </domain>
    <domain>
        <recommendedName>
            <fullName evidence="8">[Protein-PII]-UMP uridylyl-removing enzyme</fullName>
            <shortName evidence="8">UR</shortName>
            <ecNumber evidence="8">3.1.4.-</ecNumber>
        </recommendedName>
    </domain>
</protein>
<evidence type="ECO:0000259" key="9">
    <source>
        <dbReference type="PROSITE" id="PS51671"/>
    </source>
</evidence>
<dbReference type="InterPro" id="IPR002912">
    <property type="entry name" value="ACT_dom"/>
</dbReference>
<evidence type="ECO:0000256" key="2">
    <source>
        <dbReference type="ARBA" id="ARBA00022695"/>
    </source>
</evidence>
<dbReference type="PIRSF" id="PIRSF006288">
    <property type="entry name" value="PII_uridyltransf"/>
    <property type="match status" value="1"/>
</dbReference>
<comment type="catalytic activity">
    <reaction evidence="8">
        <text>[protein-PII]-L-tyrosine + UTP = [protein-PII]-uridylyl-L-tyrosine + diphosphate</text>
        <dbReference type="Rhea" id="RHEA:13673"/>
        <dbReference type="Rhea" id="RHEA-COMP:12147"/>
        <dbReference type="Rhea" id="RHEA-COMP:12148"/>
        <dbReference type="ChEBI" id="CHEBI:33019"/>
        <dbReference type="ChEBI" id="CHEBI:46398"/>
        <dbReference type="ChEBI" id="CHEBI:46858"/>
        <dbReference type="ChEBI" id="CHEBI:90602"/>
        <dbReference type="EC" id="2.7.7.59"/>
    </reaction>
</comment>
<evidence type="ECO:0000256" key="8">
    <source>
        <dbReference type="HAMAP-Rule" id="MF_00277"/>
    </source>
</evidence>
<dbReference type="PROSITE" id="PS51671">
    <property type="entry name" value="ACT"/>
    <property type="match status" value="2"/>
</dbReference>
<dbReference type="HAMAP" id="MF_00277">
    <property type="entry name" value="PII_uridylyl_transf"/>
    <property type="match status" value="1"/>
</dbReference>
<comment type="domain">
    <text evidence="8">Has four distinct domains: an N-terminal nucleotidyltransferase (NT) domain responsible for UTase activity, a central HD domain that encodes UR activity, and two C-terminal ACT domains that seem to have a role in glutamine sensing.</text>
</comment>
<evidence type="ECO:0000256" key="1">
    <source>
        <dbReference type="ARBA" id="ARBA00022679"/>
    </source>
</evidence>
<comment type="similarity">
    <text evidence="8">Belongs to the GlnD family.</text>
</comment>
<gene>
    <name evidence="8 11" type="primary">glnD</name>
    <name evidence="11" type="ORF">NCTC11297_01906</name>
</gene>
<evidence type="ECO:0000256" key="7">
    <source>
        <dbReference type="ARBA" id="ARBA00047968"/>
    </source>
</evidence>
<dbReference type="InterPro" id="IPR006674">
    <property type="entry name" value="HD_domain"/>
</dbReference>
<keyword evidence="12" id="KW-1185">Reference proteome</keyword>
<dbReference type="GO" id="GO:0006808">
    <property type="term" value="P:regulation of nitrogen utilization"/>
    <property type="evidence" value="ECO:0007669"/>
    <property type="project" value="UniProtKB-UniRule"/>
</dbReference>
<dbReference type="NCBIfam" id="NF002487">
    <property type="entry name" value="PRK01759.1"/>
    <property type="match status" value="1"/>
</dbReference>
<comment type="cofactor">
    <cofactor evidence="8">
        <name>Mg(2+)</name>
        <dbReference type="ChEBI" id="CHEBI:18420"/>
    </cofactor>
</comment>
<dbReference type="SMART" id="SM00471">
    <property type="entry name" value="HDc"/>
    <property type="match status" value="1"/>
</dbReference>
<comment type="function">
    <text evidence="8">Modifies, by uridylylation and deuridylylation, the PII regulatory proteins (GlnB and homologs), in response to the nitrogen status of the cell that GlnD senses through the glutamine level. Under low glutamine levels, catalyzes the conversion of the PII proteins and UTP to PII-UMP and PPi, while under higher glutamine levels, GlnD hydrolyzes PII-UMP to PII and UMP (deuridylylation). Thus, controls uridylylation state and activity of the PII proteins, and plays an important role in the regulation of nitrogen metabolism.</text>
</comment>
<dbReference type="CDD" id="cd04900">
    <property type="entry name" value="ACT_UUR-like_1"/>
    <property type="match status" value="1"/>
</dbReference>
<keyword evidence="6 8" id="KW-0511">Multifunctional enzyme</keyword>
<dbReference type="InterPro" id="IPR043519">
    <property type="entry name" value="NT_sf"/>
</dbReference>
<dbReference type="InterPro" id="IPR045865">
    <property type="entry name" value="ACT-like_dom_sf"/>
</dbReference>
<comment type="caution">
    <text evidence="8">Lacks conserved residue(s) required for the propagation of feature annotation.</text>
</comment>
<evidence type="ECO:0000256" key="6">
    <source>
        <dbReference type="ARBA" id="ARBA00023268"/>
    </source>
</evidence>
<dbReference type="GeneID" id="300134092"/>
<reference evidence="11 12" key="1">
    <citation type="submission" date="2018-06" db="EMBL/GenBank/DDBJ databases">
        <authorList>
            <consortium name="Pathogen Informatics"/>
            <person name="Doyle S."/>
        </authorList>
    </citation>
    <scope>NUCLEOTIDE SEQUENCE [LARGE SCALE GENOMIC DNA]</scope>
    <source>
        <strain evidence="12">NCTC 11297</strain>
    </source>
</reference>
<dbReference type="Pfam" id="PF08335">
    <property type="entry name" value="GlnD_UR_UTase"/>
    <property type="match status" value="1"/>
</dbReference>
<feature type="region of interest" description="Uridylyltransferase" evidence="8">
    <location>
        <begin position="1"/>
        <end position="327"/>
    </location>
</feature>
<dbReference type="PROSITE" id="PS51831">
    <property type="entry name" value="HD"/>
    <property type="match status" value="1"/>
</dbReference>
<dbReference type="PANTHER" id="PTHR47320:SF1">
    <property type="entry name" value="BIFUNCTIONAL URIDYLYLTRANSFERASE_URIDYLYL-REMOVING ENZYME"/>
    <property type="match status" value="1"/>
</dbReference>
<dbReference type="GO" id="GO:0008773">
    <property type="term" value="F:[protein-PII] uridylyltransferase activity"/>
    <property type="evidence" value="ECO:0007669"/>
    <property type="project" value="UniProtKB-UniRule"/>
</dbReference>
<evidence type="ECO:0000256" key="3">
    <source>
        <dbReference type="ARBA" id="ARBA00022737"/>
    </source>
</evidence>
<dbReference type="InterPro" id="IPR003607">
    <property type="entry name" value="HD/PDEase_dom"/>
</dbReference>
<evidence type="ECO:0000256" key="5">
    <source>
        <dbReference type="ARBA" id="ARBA00022842"/>
    </source>
</evidence>
<evidence type="ECO:0000259" key="10">
    <source>
        <dbReference type="PROSITE" id="PS51831"/>
    </source>
</evidence>
<dbReference type="PANTHER" id="PTHR47320">
    <property type="entry name" value="BIFUNCTIONAL URIDYLYLTRANSFERASE/URIDYLYL-REMOVING ENZYME"/>
    <property type="match status" value="1"/>
</dbReference>
<keyword evidence="1 8" id="KW-0808">Transferase</keyword>
<dbReference type="InterPro" id="IPR002934">
    <property type="entry name" value="Polymerase_NTP_transf_dom"/>
</dbReference>
<dbReference type="Pfam" id="PF01966">
    <property type="entry name" value="HD"/>
    <property type="match status" value="1"/>
</dbReference>
<dbReference type="SUPFAM" id="SSF109604">
    <property type="entry name" value="HD-domain/PDEase-like"/>
    <property type="match status" value="1"/>
</dbReference>
<organism evidence="11 12">
    <name type="scientific">Avibacterium avium</name>
    <name type="common">Pasteurella avium</name>
    <dbReference type="NCBI Taxonomy" id="751"/>
    <lineage>
        <taxon>Bacteria</taxon>
        <taxon>Pseudomonadati</taxon>
        <taxon>Pseudomonadota</taxon>
        <taxon>Gammaproteobacteria</taxon>
        <taxon>Pasteurellales</taxon>
        <taxon>Pasteurellaceae</taxon>
        <taxon>Avibacterium</taxon>
    </lineage>
</organism>
<comment type="catalytic activity">
    <reaction evidence="7">
        <text>guanosine 3',5'-bis(diphosphate) + H2O = GDP + diphosphate + H(+)</text>
        <dbReference type="Rhea" id="RHEA:14253"/>
        <dbReference type="ChEBI" id="CHEBI:15377"/>
        <dbReference type="ChEBI" id="CHEBI:15378"/>
        <dbReference type="ChEBI" id="CHEBI:33019"/>
        <dbReference type="ChEBI" id="CHEBI:58189"/>
        <dbReference type="ChEBI" id="CHEBI:77828"/>
        <dbReference type="EC" id="3.1.7.2"/>
    </reaction>
</comment>
<dbReference type="InterPro" id="IPR013546">
    <property type="entry name" value="PII_UdlTrfase/GS_AdlTrfase"/>
</dbReference>
<dbReference type="NCBIfam" id="TIGR01693">
    <property type="entry name" value="UTase_glnD"/>
    <property type="match status" value="1"/>
</dbReference>
<feature type="domain" description="ACT" evidence="9">
    <location>
        <begin position="691"/>
        <end position="773"/>
    </location>
</feature>
<dbReference type="SUPFAM" id="SSF55021">
    <property type="entry name" value="ACT-like"/>
    <property type="match status" value="1"/>
</dbReference>
<evidence type="ECO:0000313" key="12">
    <source>
        <dbReference type="Proteomes" id="UP000255098"/>
    </source>
</evidence>
<name>A0A379ATX4_AVIAV</name>
<keyword evidence="4 8" id="KW-0378">Hydrolase</keyword>